<evidence type="ECO:0000259" key="5">
    <source>
        <dbReference type="SMART" id="SM00906"/>
    </source>
</evidence>
<dbReference type="EMBL" id="JAFIMR010000004">
    <property type="protein sequence ID" value="KAI1879700.1"/>
    <property type="molecule type" value="Genomic_DNA"/>
</dbReference>
<dbReference type="CDD" id="cd12148">
    <property type="entry name" value="fungal_TF_MHR"/>
    <property type="match status" value="1"/>
</dbReference>
<dbReference type="InterPro" id="IPR051127">
    <property type="entry name" value="Fungal_SecMet_Regulators"/>
</dbReference>
<keyword evidence="7" id="KW-1185">Reference proteome</keyword>
<dbReference type="PANTHER" id="PTHR47424">
    <property type="entry name" value="REGULATORY PROTEIN GAL4"/>
    <property type="match status" value="1"/>
</dbReference>
<keyword evidence="1" id="KW-0805">Transcription regulation</keyword>
<dbReference type="Pfam" id="PF04082">
    <property type="entry name" value="Fungal_trans"/>
    <property type="match status" value="1"/>
</dbReference>
<comment type="caution">
    <text evidence="6">The sequence shown here is derived from an EMBL/GenBank/DDBJ whole genome shotgun (WGS) entry which is preliminary data.</text>
</comment>
<dbReference type="Proteomes" id="UP000829685">
    <property type="component" value="Unassembled WGS sequence"/>
</dbReference>
<dbReference type="GO" id="GO:0006351">
    <property type="term" value="P:DNA-templated transcription"/>
    <property type="evidence" value="ECO:0007669"/>
    <property type="project" value="InterPro"/>
</dbReference>
<dbReference type="GO" id="GO:0000435">
    <property type="term" value="P:positive regulation of transcription from RNA polymerase II promoter by galactose"/>
    <property type="evidence" value="ECO:0007669"/>
    <property type="project" value="TreeGrafter"/>
</dbReference>
<feature type="domain" description="Xylanolytic transcriptional activator regulatory" evidence="5">
    <location>
        <begin position="254"/>
        <end position="331"/>
    </location>
</feature>
<keyword evidence="3" id="KW-0539">Nucleus</keyword>
<name>A0A9P9WVA4_9PEZI</name>
<evidence type="ECO:0000313" key="6">
    <source>
        <dbReference type="EMBL" id="KAI1879700.1"/>
    </source>
</evidence>
<evidence type="ECO:0000313" key="7">
    <source>
        <dbReference type="Proteomes" id="UP000829685"/>
    </source>
</evidence>
<organism evidence="6 7">
    <name type="scientific">Neoarthrinium moseri</name>
    <dbReference type="NCBI Taxonomy" id="1658444"/>
    <lineage>
        <taxon>Eukaryota</taxon>
        <taxon>Fungi</taxon>
        <taxon>Dikarya</taxon>
        <taxon>Ascomycota</taxon>
        <taxon>Pezizomycotina</taxon>
        <taxon>Sordariomycetes</taxon>
        <taxon>Xylariomycetidae</taxon>
        <taxon>Amphisphaeriales</taxon>
        <taxon>Apiosporaceae</taxon>
        <taxon>Neoarthrinium</taxon>
    </lineage>
</organism>
<dbReference type="GO" id="GO:0000978">
    <property type="term" value="F:RNA polymerase II cis-regulatory region sequence-specific DNA binding"/>
    <property type="evidence" value="ECO:0007669"/>
    <property type="project" value="TreeGrafter"/>
</dbReference>
<proteinExistence type="predicted"/>
<evidence type="ECO:0000256" key="3">
    <source>
        <dbReference type="ARBA" id="ARBA00023242"/>
    </source>
</evidence>
<dbReference type="SMART" id="SM00906">
    <property type="entry name" value="Fungal_trans"/>
    <property type="match status" value="1"/>
</dbReference>
<dbReference type="GO" id="GO:0005634">
    <property type="term" value="C:nucleus"/>
    <property type="evidence" value="ECO:0007669"/>
    <property type="project" value="TreeGrafter"/>
</dbReference>
<dbReference type="GO" id="GO:0000981">
    <property type="term" value="F:DNA-binding transcription factor activity, RNA polymerase II-specific"/>
    <property type="evidence" value="ECO:0007669"/>
    <property type="project" value="TreeGrafter"/>
</dbReference>
<protein>
    <recommendedName>
        <fullName evidence="5">Xylanolytic transcriptional activator regulatory domain-containing protein</fullName>
    </recommendedName>
</protein>
<evidence type="ECO:0000256" key="2">
    <source>
        <dbReference type="ARBA" id="ARBA00023163"/>
    </source>
</evidence>
<dbReference type="AlphaFoldDB" id="A0A9P9WVA4"/>
<reference evidence="6" key="1">
    <citation type="submission" date="2021-03" db="EMBL/GenBank/DDBJ databases">
        <title>Revisited historic fungal species revealed as producer of novel bioactive compounds through whole genome sequencing and comparative genomics.</title>
        <authorList>
            <person name="Vignolle G.A."/>
            <person name="Hochenegger N."/>
            <person name="Mach R.L."/>
            <person name="Mach-Aigner A.R."/>
            <person name="Javad Rahimi M."/>
            <person name="Salim K.A."/>
            <person name="Chan C.M."/>
            <person name="Lim L.B.L."/>
            <person name="Cai F."/>
            <person name="Druzhinina I.S."/>
            <person name="U'Ren J.M."/>
            <person name="Derntl C."/>
        </authorList>
    </citation>
    <scope>NUCLEOTIDE SEQUENCE</scope>
    <source>
        <strain evidence="6">TUCIM 5799</strain>
    </source>
</reference>
<evidence type="ECO:0000256" key="1">
    <source>
        <dbReference type="ARBA" id="ARBA00023015"/>
    </source>
</evidence>
<dbReference type="PANTHER" id="PTHR47424:SF5">
    <property type="entry name" value="ZN(II)2CYS6 TRANSCRIPTION FACTOR (EUROFUNG)"/>
    <property type="match status" value="1"/>
</dbReference>
<evidence type="ECO:0000256" key="4">
    <source>
        <dbReference type="SAM" id="MobiDB-lite"/>
    </source>
</evidence>
<dbReference type="GO" id="GO:0008270">
    <property type="term" value="F:zinc ion binding"/>
    <property type="evidence" value="ECO:0007669"/>
    <property type="project" value="InterPro"/>
</dbReference>
<dbReference type="InterPro" id="IPR007219">
    <property type="entry name" value="XnlR_reg_dom"/>
</dbReference>
<feature type="region of interest" description="Disordered" evidence="4">
    <location>
        <begin position="555"/>
        <end position="602"/>
    </location>
</feature>
<keyword evidence="2" id="KW-0804">Transcription</keyword>
<sequence length="683" mass="75753">MQRWPSVRLLSSWPYFVCLRAKHPLQSWTPFFTVPDPATCPASSEGHLNLSPVSLNSSPQANGDIGPQPPRPGSTNYYLNLAQELLINSRSANDAGLPDVPGGYSPATTLRELIANRSNATLGDVFSRVSWAHWLAFIDIYEDEIALMYPFLNLENLRYSASPASQGGPVNVGAIGLDGQRWIPDGHIEVMLLILVVVAVLEDPEVSKISDGFTEDIMTNTRRRTYAGDVGEHDIELNILISIYYFMTDRETLAWRTVGHVVRMLQELGYHNSSNLQQRFRSDEAKRRAKKVFWSAYMLDRRWSFGTGLPFGILDSDIDYDVDVMDDTLPSAYLKAMVAYCRIASEVRGSGLGTVSTSPVKDAARDLADFRIVEWRRNLPCGLHFTPDEKFDPMKESRGQYRLRLVLYLRANQMRTVIHRKSALRSGTGHINTSSVNAMVGVAQDTIRILADLVKTSNIYQTQQKTFNHFLESALSSLLLITCCSKSSVDRSCLKEVKLAMSLVQMLSSTSSITRRLRDRLQFVAGIDTEDMENVILASGVGSSVARPLGVDAHISTQDMPSPSTNRTSASVASVETRNGSTRVTQDQHSGNSRPLLFNEGNPDPNYGRIGRYTPPALDVDVVSMAPLSEGFMPLGMDSTYPMGLAFPDGSEASIANLPDTFFENLGEDLTEILTDYDRLFAF</sequence>
<accession>A0A9P9WVA4</accession>
<feature type="compositionally biased region" description="Polar residues" evidence="4">
    <location>
        <begin position="555"/>
        <end position="593"/>
    </location>
</feature>
<gene>
    <name evidence="6" type="ORF">JX265_002654</name>
</gene>